<proteinExistence type="predicted"/>
<protein>
    <submittedName>
        <fullName evidence="1">Uncharacterized protein</fullName>
    </submittedName>
</protein>
<gene>
    <name evidence="1" type="ORF">DC3_27380</name>
</gene>
<accession>A0A511N2N7</accession>
<dbReference type="Proteomes" id="UP000321306">
    <property type="component" value="Unassembled WGS sequence"/>
</dbReference>
<comment type="caution">
    <text evidence="1">The sequence shown here is derived from an EMBL/GenBank/DDBJ whole genome shotgun (WGS) entry which is preliminary data.</text>
</comment>
<organism evidence="1 2">
    <name type="scientific">Deinococcus cellulosilyticus (strain DSM 18568 / NBRC 106333 / KACC 11606 / 5516J-15)</name>
    <dbReference type="NCBI Taxonomy" id="1223518"/>
    <lineage>
        <taxon>Bacteria</taxon>
        <taxon>Thermotogati</taxon>
        <taxon>Deinococcota</taxon>
        <taxon>Deinococci</taxon>
        <taxon>Deinococcales</taxon>
        <taxon>Deinococcaceae</taxon>
        <taxon>Deinococcus</taxon>
    </lineage>
</organism>
<reference evidence="1 2" key="1">
    <citation type="submission" date="2019-07" db="EMBL/GenBank/DDBJ databases">
        <title>Whole genome shotgun sequence of Deinococcus cellulosilyticus NBRC 106333.</title>
        <authorList>
            <person name="Hosoyama A."/>
            <person name="Uohara A."/>
            <person name="Ohji S."/>
            <person name="Ichikawa N."/>
        </authorList>
    </citation>
    <scope>NUCLEOTIDE SEQUENCE [LARGE SCALE GENOMIC DNA]</scope>
    <source>
        <strain evidence="1 2">NBRC 106333</strain>
    </source>
</reference>
<dbReference type="RefSeq" id="WP_146885090.1">
    <property type="nucleotide sequence ID" value="NZ_BJXB01000011.1"/>
</dbReference>
<keyword evidence="2" id="KW-1185">Reference proteome</keyword>
<dbReference type="EMBL" id="BJXB01000011">
    <property type="protein sequence ID" value="GEM47103.1"/>
    <property type="molecule type" value="Genomic_DNA"/>
</dbReference>
<dbReference type="AlphaFoldDB" id="A0A511N2N7"/>
<evidence type="ECO:0000313" key="2">
    <source>
        <dbReference type="Proteomes" id="UP000321306"/>
    </source>
</evidence>
<sequence length="130" mass="15129">MEFEPSLNALSMELFDRVAESLWQLFLAEMPTLDMSAQDYNDLLRLNPHLEVKINQIMDSLNYTPTYFQGCWAWVIAKGPWPMEKGWPAGIDTPMQAWEFWHNTRGWPSDMDHLAEARSLKAVLDRRNAA</sequence>
<evidence type="ECO:0000313" key="1">
    <source>
        <dbReference type="EMBL" id="GEM47103.1"/>
    </source>
</evidence>
<name>A0A511N2N7_DEIC1</name>
<dbReference type="OrthoDB" id="9806005at2"/>